<dbReference type="InterPro" id="IPR000172">
    <property type="entry name" value="GMC_OxRdtase_N"/>
</dbReference>
<name>A0A8H7BE32_9PLEO</name>
<dbReference type="SUPFAM" id="SSF51905">
    <property type="entry name" value="FAD/NAD(P)-binding domain"/>
    <property type="match status" value="1"/>
</dbReference>
<dbReference type="Proteomes" id="UP000596902">
    <property type="component" value="Unassembled WGS sequence"/>
</dbReference>
<dbReference type="EMBL" id="JAAABM010000002">
    <property type="protein sequence ID" value="KAF7680137.1"/>
    <property type="molecule type" value="Genomic_DNA"/>
</dbReference>
<keyword evidence="1" id="KW-0732">Signal</keyword>
<dbReference type="Pfam" id="PF00732">
    <property type="entry name" value="GMC_oxred_N"/>
    <property type="match status" value="1"/>
</dbReference>
<proteinExistence type="predicted"/>
<comment type="caution">
    <text evidence="3">The sequence shown here is derived from an EMBL/GenBank/DDBJ whole genome shotgun (WGS) entry which is preliminary data.</text>
</comment>
<evidence type="ECO:0000256" key="1">
    <source>
        <dbReference type="SAM" id="SignalP"/>
    </source>
</evidence>
<dbReference type="Gene3D" id="3.50.50.60">
    <property type="entry name" value="FAD/NAD(P)-binding domain"/>
    <property type="match status" value="1"/>
</dbReference>
<feature type="domain" description="Glucose-methanol-choline oxidoreductase N-terminal" evidence="2">
    <location>
        <begin position="49"/>
        <end position="101"/>
    </location>
</feature>
<dbReference type="InterPro" id="IPR036188">
    <property type="entry name" value="FAD/NAD-bd_sf"/>
</dbReference>
<evidence type="ECO:0000259" key="2">
    <source>
        <dbReference type="Pfam" id="PF00732"/>
    </source>
</evidence>
<gene>
    <name evidence="3" type="ORF">GT037_001788</name>
</gene>
<dbReference type="GO" id="GO:0016614">
    <property type="term" value="F:oxidoreductase activity, acting on CH-OH group of donors"/>
    <property type="evidence" value="ECO:0007669"/>
    <property type="project" value="InterPro"/>
</dbReference>
<dbReference type="GeneID" id="62200013"/>
<keyword evidence="4" id="KW-1185">Reference proteome</keyword>
<reference evidence="3" key="2">
    <citation type="submission" date="2020-08" db="EMBL/GenBank/DDBJ databases">
        <title>Draft Genome Sequence of Cumin Blight Pathogen Alternaria burnsii.</title>
        <authorList>
            <person name="Feng Z."/>
        </authorList>
    </citation>
    <scope>NUCLEOTIDE SEQUENCE</scope>
    <source>
        <strain evidence="3">CBS107.38</strain>
    </source>
</reference>
<organism evidence="3 4">
    <name type="scientific">Alternaria burnsii</name>
    <dbReference type="NCBI Taxonomy" id="1187904"/>
    <lineage>
        <taxon>Eukaryota</taxon>
        <taxon>Fungi</taxon>
        <taxon>Dikarya</taxon>
        <taxon>Ascomycota</taxon>
        <taxon>Pezizomycotina</taxon>
        <taxon>Dothideomycetes</taxon>
        <taxon>Pleosporomycetidae</taxon>
        <taxon>Pleosporales</taxon>
        <taxon>Pleosporineae</taxon>
        <taxon>Pleosporaceae</taxon>
        <taxon>Alternaria</taxon>
        <taxon>Alternaria sect. Alternaria</taxon>
    </lineage>
</organism>
<accession>A0A8H7BE32</accession>
<evidence type="ECO:0000313" key="4">
    <source>
        <dbReference type="Proteomes" id="UP000596902"/>
    </source>
</evidence>
<evidence type="ECO:0000313" key="3">
    <source>
        <dbReference type="EMBL" id="KAF7680137.1"/>
    </source>
</evidence>
<feature type="signal peptide" evidence="1">
    <location>
        <begin position="1"/>
        <end position="17"/>
    </location>
</feature>
<feature type="chain" id="PRO_5034292843" description="Glucose-methanol-choline oxidoreductase N-terminal domain-containing protein" evidence="1">
    <location>
        <begin position="18"/>
        <end position="113"/>
    </location>
</feature>
<reference evidence="3" key="1">
    <citation type="submission" date="2020-01" db="EMBL/GenBank/DDBJ databases">
        <authorList>
            <person name="Feng Z.H.Z."/>
        </authorList>
    </citation>
    <scope>NUCLEOTIDE SEQUENCE</scope>
    <source>
        <strain evidence="3">CBS107.38</strain>
    </source>
</reference>
<dbReference type="GO" id="GO:0050660">
    <property type="term" value="F:flavin adenine dinucleotide binding"/>
    <property type="evidence" value="ECO:0007669"/>
    <property type="project" value="InterPro"/>
</dbReference>
<dbReference type="RefSeq" id="XP_038790127.1">
    <property type="nucleotide sequence ID" value="XM_038926835.1"/>
</dbReference>
<sequence length="113" mass="12155">MLLDIFTIGLAVASAYALPDSPRHYGEVEYAPGVFDPPTTVWGGSSAKAGFSSFNPLPNPDMNEKVASVLVGKTVGGNSAINGMYFDHGSRHDYDAWAQIGDPEFSWGTIKWD</sequence>
<protein>
    <recommendedName>
        <fullName evidence="2">Glucose-methanol-choline oxidoreductase N-terminal domain-containing protein</fullName>
    </recommendedName>
</protein>
<dbReference type="AlphaFoldDB" id="A0A8H7BE32"/>